<evidence type="ECO:0000256" key="3">
    <source>
        <dbReference type="ARBA" id="ARBA00023163"/>
    </source>
</evidence>
<reference evidence="5 6" key="1">
    <citation type="submission" date="2022-10" db="EMBL/GenBank/DDBJ databases">
        <title>Comparative genomics and taxonomic characterization of three novel marine species of genus Reichenbachiella exhibiting antioxidant and polysaccharide degradation activities.</title>
        <authorList>
            <person name="Muhammad N."/>
            <person name="Lee Y.-J."/>
            <person name="Ko J."/>
            <person name="Kim S.-G."/>
        </authorList>
    </citation>
    <scope>NUCLEOTIDE SEQUENCE [LARGE SCALE GENOMIC DNA]</scope>
    <source>
        <strain evidence="5 6">ABR2-5</strain>
    </source>
</reference>
<dbReference type="EMBL" id="JAOYOD010000001">
    <property type="protein sequence ID" value="MCV9387981.1"/>
    <property type="molecule type" value="Genomic_DNA"/>
</dbReference>
<dbReference type="RefSeq" id="WP_264138803.1">
    <property type="nucleotide sequence ID" value="NZ_JAOYOD010000001.1"/>
</dbReference>
<dbReference type="InterPro" id="IPR036390">
    <property type="entry name" value="WH_DNA-bd_sf"/>
</dbReference>
<dbReference type="InterPro" id="IPR011991">
    <property type="entry name" value="ArsR-like_HTH"/>
</dbReference>
<proteinExistence type="predicted"/>
<accession>A0ABT3CWA4</accession>
<dbReference type="CDD" id="cd00090">
    <property type="entry name" value="HTH_ARSR"/>
    <property type="match status" value="1"/>
</dbReference>
<dbReference type="Pfam" id="PF01022">
    <property type="entry name" value="HTH_5"/>
    <property type="match status" value="1"/>
</dbReference>
<evidence type="ECO:0000259" key="4">
    <source>
        <dbReference type="PROSITE" id="PS50987"/>
    </source>
</evidence>
<evidence type="ECO:0000313" key="5">
    <source>
        <dbReference type="EMBL" id="MCV9387981.1"/>
    </source>
</evidence>
<comment type="caution">
    <text evidence="5">The sequence shown here is derived from an EMBL/GenBank/DDBJ whole genome shotgun (WGS) entry which is preliminary data.</text>
</comment>
<feature type="domain" description="HTH arsR-type" evidence="4">
    <location>
        <begin position="3"/>
        <end position="97"/>
    </location>
</feature>
<evidence type="ECO:0000256" key="1">
    <source>
        <dbReference type="ARBA" id="ARBA00023015"/>
    </source>
</evidence>
<dbReference type="SMART" id="SM00418">
    <property type="entry name" value="HTH_ARSR"/>
    <property type="match status" value="1"/>
</dbReference>
<keyword evidence="3" id="KW-0804">Transcription</keyword>
<organism evidence="5 6">
    <name type="scientific">Reichenbachiella ulvae</name>
    <dbReference type="NCBI Taxonomy" id="2980104"/>
    <lineage>
        <taxon>Bacteria</taxon>
        <taxon>Pseudomonadati</taxon>
        <taxon>Bacteroidota</taxon>
        <taxon>Cytophagia</taxon>
        <taxon>Cytophagales</taxon>
        <taxon>Reichenbachiellaceae</taxon>
        <taxon>Reichenbachiella</taxon>
    </lineage>
</organism>
<dbReference type="Gene3D" id="1.10.10.10">
    <property type="entry name" value="Winged helix-like DNA-binding domain superfamily/Winged helix DNA-binding domain"/>
    <property type="match status" value="1"/>
</dbReference>
<dbReference type="SUPFAM" id="SSF46785">
    <property type="entry name" value="Winged helix' DNA-binding domain"/>
    <property type="match status" value="1"/>
</dbReference>
<dbReference type="Proteomes" id="UP001300692">
    <property type="component" value="Unassembled WGS sequence"/>
</dbReference>
<dbReference type="PROSITE" id="PS50987">
    <property type="entry name" value="HTH_ARSR_2"/>
    <property type="match status" value="1"/>
</dbReference>
<dbReference type="PRINTS" id="PR00778">
    <property type="entry name" value="HTHARSR"/>
</dbReference>
<dbReference type="PANTHER" id="PTHR33154">
    <property type="entry name" value="TRANSCRIPTIONAL REGULATOR, ARSR FAMILY"/>
    <property type="match status" value="1"/>
</dbReference>
<sequence length="125" mass="15076">MKLKHFNLQYGSQIFKSFSDEARIRILFLLYNHEELCISDIEHILEFTQTKTSRHITYLKNAGLLNSRKVDQWVFYSIKEEVMGIVAQIFKYLNRDQQLQKDNEIYEVLRSNRELAIIKTQNRFE</sequence>
<dbReference type="InterPro" id="IPR036388">
    <property type="entry name" value="WH-like_DNA-bd_sf"/>
</dbReference>
<dbReference type="PROSITE" id="PS00846">
    <property type="entry name" value="HTH_ARSR_1"/>
    <property type="match status" value="1"/>
</dbReference>
<dbReference type="PANTHER" id="PTHR33154:SF18">
    <property type="entry name" value="ARSENICAL RESISTANCE OPERON REPRESSOR"/>
    <property type="match status" value="1"/>
</dbReference>
<keyword evidence="2" id="KW-0238">DNA-binding</keyword>
<dbReference type="InterPro" id="IPR051081">
    <property type="entry name" value="HTH_MetalResp_TranReg"/>
</dbReference>
<name>A0ABT3CWA4_9BACT</name>
<keyword evidence="1" id="KW-0805">Transcription regulation</keyword>
<dbReference type="InterPro" id="IPR018334">
    <property type="entry name" value="ArsR_HTH"/>
</dbReference>
<evidence type="ECO:0000256" key="2">
    <source>
        <dbReference type="ARBA" id="ARBA00023125"/>
    </source>
</evidence>
<protein>
    <submittedName>
        <fullName evidence="5">Metalloregulator ArsR/SmtB family transcription factor</fullName>
    </submittedName>
</protein>
<gene>
    <name evidence="5" type="ORF">N7U62_14960</name>
</gene>
<dbReference type="NCBIfam" id="NF033788">
    <property type="entry name" value="HTH_metalloreg"/>
    <property type="match status" value="1"/>
</dbReference>
<evidence type="ECO:0000313" key="6">
    <source>
        <dbReference type="Proteomes" id="UP001300692"/>
    </source>
</evidence>
<dbReference type="InterPro" id="IPR001845">
    <property type="entry name" value="HTH_ArsR_DNA-bd_dom"/>
</dbReference>
<keyword evidence="6" id="KW-1185">Reference proteome</keyword>